<accession>A0ABV8WTE6</accession>
<keyword evidence="2" id="KW-1185">Reference proteome</keyword>
<proteinExistence type="predicted"/>
<dbReference type="NCBIfam" id="TIGR01549">
    <property type="entry name" value="HAD-SF-IA-v1"/>
    <property type="match status" value="1"/>
</dbReference>
<evidence type="ECO:0000313" key="2">
    <source>
        <dbReference type="Proteomes" id="UP001595882"/>
    </source>
</evidence>
<reference evidence="2" key="1">
    <citation type="journal article" date="2019" name="Int. J. Syst. Evol. Microbiol.">
        <title>The Global Catalogue of Microorganisms (GCM) 10K type strain sequencing project: providing services to taxonomists for standard genome sequencing and annotation.</title>
        <authorList>
            <consortium name="The Broad Institute Genomics Platform"/>
            <consortium name="The Broad Institute Genome Sequencing Center for Infectious Disease"/>
            <person name="Wu L."/>
            <person name="Ma J."/>
        </authorList>
    </citation>
    <scope>NUCLEOTIDE SEQUENCE [LARGE SCALE GENOMIC DNA]</scope>
    <source>
        <strain evidence="2">CCUG 37865</strain>
    </source>
</reference>
<comment type="caution">
    <text evidence="1">The sequence shown here is derived from an EMBL/GenBank/DDBJ whole genome shotgun (WGS) entry which is preliminary data.</text>
</comment>
<dbReference type="RefSeq" id="WP_390251402.1">
    <property type="nucleotide sequence ID" value="NZ_JBHSDT010000004.1"/>
</dbReference>
<dbReference type="EC" id="3.1.3.-" evidence="1"/>
<keyword evidence="1" id="KW-0378">Hydrolase</keyword>
<dbReference type="EMBL" id="JBHSDT010000004">
    <property type="protein sequence ID" value="MFC4403145.1"/>
    <property type="molecule type" value="Genomic_DNA"/>
</dbReference>
<dbReference type="InterPro" id="IPR023214">
    <property type="entry name" value="HAD_sf"/>
</dbReference>
<dbReference type="Gene3D" id="3.40.50.1000">
    <property type="entry name" value="HAD superfamily/HAD-like"/>
    <property type="match status" value="1"/>
</dbReference>
<dbReference type="SUPFAM" id="SSF56784">
    <property type="entry name" value="HAD-like"/>
    <property type="match status" value="1"/>
</dbReference>
<dbReference type="Gene3D" id="1.10.150.240">
    <property type="entry name" value="Putative phosphatase, domain 2"/>
    <property type="match status" value="1"/>
</dbReference>
<gene>
    <name evidence="1" type="ORF">ACFOY7_08655</name>
</gene>
<name>A0ABV8WTE6_9BACI</name>
<protein>
    <submittedName>
        <fullName evidence="1">HAD family hydrolase</fullName>
        <ecNumber evidence="1">3.1.3.-</ecNumber>
    </submittedName>
</protein>
<evidence type="ECO:0000313" key="1">
    <source>
        <dbReference type="EMBL" id="MFC4403145.1"/>
    </source>
</evidence>
<dbReference type="PANTHER" id="PTHR43611">
    <property type="entry name" value="ALPHA-D-GLUCOSE 1-PHOSPHATE PHOSPHATASE"/>
    <property type="match status" value="1"/>
</dbReference>
<dbReference type="Proteomes" id="UP001595882">
    <property type="component" value="Unassembled WGS sequence"/>
</dbReference>
<dbReference type="InterPro" id="IPR023198">
    <property type="entry name" value="PGP-like_dom2"/>
</dbReference>
<dbReference type="InterPro" id="IPR036412">
    <property type="entry name" value="HAD-like_sf"/>
</dbReference>
<dbReference type="InterPro" id="IPR006439">
    <property type="entry name" value="HAD-SF_hydro_IA"/>
</dbReference>
<dbReference type="GO" id="GO:0016787">
    <property type="term" value="F:hydrolase activity"/>
    <property type="evidence" value="ECO:0007669"/>
    <property type="project" value="UniProtKB-KW"/>
</dbReference>
<sequence length="193" mass="22440">MKKRQLVLDIGGVLATDLDNFWFTLSEEAQLPLEIVRSVYKQEIRQNLWNGNITEPEFWDWLTNTFPNIKLDYLKESLTNSLYPLDGINYLKRWANHADIHILSNHRAEWIYPFLNPFKHFLSSIIISSEVGVAKPDKEIYEICMNQIGGNLPILFVDNKSENLIPASDFGWNTILADSSNQWINTVENEIVR</sequence>
<dbReference type="PANTHER" id="PTHR43611:SF3">
    <property type="entry name" value="FLAVIN MONONUCLEOTIDE HYDROLASE 1, CHLOROPLATIC"/>
    <property type="match status" value="1"/>
</dbReference>
<organism evidence="1 2">
    <name type="scientific">Gracilibacillus xinjiangensis</name>
    <dbReference type="NCBI Taxonomy" id="1193282"/>
    <lineage>
        <taxon>Bacteria</taxon>
        <taxon>Bacillati</taxon>
        <taxon>Bacillota</taxon>
        <taxon>Bacilli</taxon>
        <taxon>Bacillales</taxon>
        <taxon>Bacillaceae</taxon>
        <taxon>Gracilibacillus</taxon>
    </lineage>
</organism>